<feature type="region of interest" description="Disordered" evidence="1">
    <location>
        <begin position="328"/>
        <end position="348"/>
    </location>
</feature>
<protein>
    <recommendedName>
        <fullName evidence="2">SET domain-containing protein</fullName>
    </recommendedName>
</protein>
<dbReference type="CDD" id="cd20071">
    <property type="entry name" value="SET_SMYD"/>
    <property type="match status" value="1"/>
</dbReference>
<keyword evidence="5" id="KW-1185">Reference proteome</keyword>
<dbReference type="PROSITE" id="PS50280">
    <property type="entry name" value="SET"/>
    <property type="match status" value="1"/>
</dbReference>
<dbReference type="InterPro" id="IPR046341">
    <property type="entry name" value="SET_dom_sf"/>
</dbReference>
<dbReference type="EMBL" id="CAMXCT030000113">
    <property type="protein sequence ID" value="CAL4761354.1"/>
    <property type="molecule type" value="Genomic_DNA"/>
</dbReference>
<sequence length="469" mass="52052">MAEKLVPKDKEWSFEDIRREVEQTSSKLKLSDGGSKGCSLVARCALRAGDVVLAERPFFEGNVQAKHSEQVYSQAVLAKMNGKDGHPDVEAAPEDFQEDCLHPRRPLMDCVAAILLCKQQLVASQGGCDAKALLKLQKICALFQSPVQSTTDHRECVDDLWGALKPELQKSTSREELGDILQILGGNRFGQGKRGIHLLFAGSMFEHSCLPNCFLGTWDSDSIDTLQTYRALRDIAEGEALTIDYMGFPQGYCAVSARAQAFQKWGFICSCPRCVELPEVERSFNCMACGAPDLCPRSPGSVELQCLSCDAVAEASYAARCFRKERELQPEPGSPASDTFRKMGESEADEENLLSHRHHLVVQALWEDVEQGLPDSAELPAFLSILEVLVESISKVCRLNEHPALLQLYNMAALSTADDLEAQKHYLQLEHGILRKFYPDEAERQEEEIERLVKCAPEPTEAGYPQALN</sequence>
<evidence type="ECO:0000259" key="2">
    <source>
        <dbReference type="PROSITE" id="PS50280"/>
    </source>
</evidence>
<dbReference type="InterPro" id="IPR050869">
    <property type="entry name" value="H3K4_H4K5_MeTrfase"/>
</dbReference>
<dbReference type="InterPro" id="IPR001214">
    <property type="entry name" value="SET_dom"/>
</dbReference>
<evidence type="ECO:0000313" key="4">
    <source>
        <dbReference type="EMBL" id="CAL1127417.1"/>
    </source>
</evidence>
<dbReference type="Proteomes" id="UP001152797">
    <property type="component" value="Unassembled WGS sequence"/>
</dbReference>
<evidence type="ECO:0000313" key="5">
    <source>
        <dbReference type="Proteomes" id="UP001152797"/>
    </source>
</evidence>
<organism evidence="3">
    <name type="scientific">Cladocopium goreaui</name>
    <dbReference type="NCBI Taxonomy" id="2562237"/>
    <lineage>
        <taxon>Eukaryota</taxon>
        <taxon>Sar</taxon>
        <taxon>Alveolata</taxon>
        <taxon>Dinophyceae</taxon>
        <taxon>Suessiales</taxon>
        <taxon>Symbiodiniaceae</taxon>
        <taxon>Cladocopium</taxon>
    </lineage>
</organism>
<feature type="domain" description="SET" evidence="2">
    <location>
        <begin position="26"/>
        <end position="246"/>
    </location>
</feature>
<dbReference type="SUPFAM" id="SSF82199">
    <property type="entry name" value="SET domain"/>
    <property type="match status" value="1"/>
</dbReference>
<reference evidence="4" key="2">
    <citation type="submission" date="2024-04" db="EMBL/GenBank/DDBJ databases">
        <authorList>
            <person name="Chen Y."/>
            <person name="Shah S."/>
            <person name="Dougan E. K."/>
            <person name="Thang M."/>
            <person name="Chan C."/>
        </authorList>
    </citation>
    <scope>NUCLEOTIDE SEQUENCE [LARGE SCALE GENOMIC DNA]</scope>
</reference>
<dbReference type="Gene3D" id="2.170.270.10">
    <property type="entry name" value="SET domain"/>
    <property type="match status" value="1"/>
</dbReference>
<dbReference type="Pfam" id="PF00856">
    <property type="entry name" value="SET"/>
    <property type="match status" value="1"/>
</dbReference>
<gene>
    <name evidence="3" type="ORF">C1SCF055_LOCUS2476</name>
</gene>
<dbReference type="PANTHER" id="PTHR12197:SF292">
    <property type="entry name" value="SET DOMAIN-CONTAINING PROTEIN"/>
    <property type="match status" value="1"/>
</dbReference>
<dbReference type="PANTHER" id="PTHR12197">
    <property type="entry name" value="HISTONE-LYSINE N-METHYLTRANSFERASE SMYD"/>
    <property type="match status" value="1"/>
</dbReference>
<dbReference type="EMBL" id="CAMXCT020000113">
    <property type="protein sequence ID" value="CAL1127417.1"/>
    <property type="molecule type" value="Genomic_DNA"/>
</dbReference>
<proteinExistence type="predicted"/>
<dbReference type="OrthoDB" id="265717at2759"/>
<reference evidence="3" key="1">
    <citation type="submission" date="2022-10" db="EMBL/GenBank/DDBJ databases">
        <authorList>
            <person name="Chen Y."/>
            <person name="Dougan E. K."/>
            <person name="Chan C."/>
            <person name="Rhodes N."/>
            <person name="Thang M."/>
        </authorList>
    </citation>
    <scope>NUCLEOTIDE SEQUENCE</scope>
</reference>
<name>A0A9P1BII4_9DINO</name>
<dbReference type="AlphaFoldDB" id="A0A9P1BII4"/>
<evidence type="ECO:0000256" key="1">
    <source>
        <dbReference type="SAM" id="MobiDB-lite"/>
    </source>
</evidence>
<evidence type="ECO:0000313" key="3">
    <source>
        <dbReference type="EMBL" id="CAI3974042.1"/>
    </source>
</evidence>
<dbReference type="EMBL" id="CAMXCT010000113">
    <property type="protein sequence ID" value="CAI3974042.1"/>
    <property type="molecule type" value="Genomic_DNA"/>
</dbReference>
<comment type="caution">
    <text evidence="3">The sequence shown here is derived from an EMBL/GenBank/DDBJ whole genome shotgun (WGS) entry which is preliminary data.</text>
</comment>
<accession>A0A9P1BII4</accession>